<reference evidence="1" key="1">
    <citation type="submission" date="2020-05" db="EMBL/GenBank/DDBJ databases">
        <authorList>
            <person name="Chiriac C."/>
            <person name="Salcher M."/>
            <person name="Ghai R."/>
            <person name="Kavagutti S V."/>
        </authorList>
    </citation>
    <scope>NUCLEOTIDE SEQUENCE</scope>
</reference>
<gene>
    <name evidence="1" type="ORF">UFOVP176_65</name>
</gene>
<evidence type="ECO:0000313" key="1">
    <source>
        <dbReference type="EMBL" id="CAB5195152.1"/>
    </source>
</evidence>
<name>A0A6J7WD68_9CAUD</name>
<accession>A0A6J7WD68</accession>
<protein>
    <submittedName>
        <fullName evidence="1">Uncharacterized protein</fullName>
    </submittedName>
</protein>
<organism evidence="1">
    <name type="scientific">uncultured Caudovirales phage</name>
    <dbReference type="NCBI Taxonomy" id="2100421"/>
    <lineage>
        <taxon>Viruses</taxon>
        <taxon>Duplodnaviria</taxon>
        <taxon>Heunggongvirae</taxon>
        <taxon>Uroviricota</taxon>
        <taxon>Caudoviricetes</taxon>
        <taxon>Peduoviridae</taxon>
        <taxon>Maltschvirus</taxon>
        <taxon>Maltschvirus maltsch</taxon>
    </lineage>
</organism>
<sequence length="65" mass="7418">MVISNIFVELHRPAYLQTDTTMCAPENIKEVIDHFCAYLPSDELSWTITVKPTATIYWDGELDGN</sequence>
<proteinExistence type="predicted"/>
<dbReference type="EMBL" id="LR798224">
    <property type="protein sequence ID" value="CAB5195152.1"/>
    <property type="molecule type" value="Genomic_DNA"/>
</dbReference>